<comment type="caution">
    <text evidence="3">The sequence shown here is derived from an EMBL/GenBank/DDBJ whole genome shotgun (WGS) entry which is preliminary data.</text>
</comment>
<evidence type="ECO:0000313" key="4">
    <source>
        <dbReference type="Proteomes" id="UP000245469"/>
    </source>
</evidence>
<dbReference type="AlphaFoldDB" id="A0A315ZRT4"/>
<sequence>MSEPSSQHPDGPEAPPPPRALRRVRVTRSPRYGVFLLGGAVLGALVAVVLTFSQPESEYGYSATLGYLVVALGAFGALVGGLAAVVAGAVLDRQDRRRSQRRD</sequence>
<name>A0A315ZRT4_9ACTN</name>
<dbReference type="InterPro" id="IPR036259">
    <property type="entry name" value="MFS_trans_sf"/>
</dbReference>
<feature type="transmembrane region" description="Helical" evidence="2">
    <location>
        <begin position="65"/>
        <end position="91"/>
    </location>
</feature>
<evidence type="ECO:0000313" key="3">
    <source>
        <dbReference type="EMBL" id="PWJ47833.1"/>
    </source>
</evidence>
<evidence type="ECO:0000256" key="2">
    <source>
        <dbReference type="SAM" id="Phobius"/>
    </source>
</evidence>
<keyword evidence="2" id="KW-0812">Transmembrane</keyword>
<reference evidence="3 4" key="1">
    <citation type="submission" date="2018-03" db="EMBL/GenBank/DDBJ databases">
        <title>Genomic Encyclopedia of Archaeal and Bacterial Type Strains, Phase II (KMG-II): from individual species to whole genera.</title>
        <authorList>
            <person name="Goeker M."/>
        </authorList>
    </citation>
    <scope>NUCLEOTIDE SEQUENCE [LARGE SCALE GENOMIC DNA]</scope>
    <source>
        <strain evidence="3 4">DSM 44889</strain>
    </source>
</reference>
<feature type="region of interest" description="Disordered" evidence="1">
    <location>
        <begin position="1"/>
        <end position="22"/>
    </location>
</feature>
<dbReference type="SUPFAM" id="SSF103473">
    <property type="entry name" value="MFS general substrate transporter"/>
    <property type="match status" value="1"/>
</dbReference>
<keyword evidence="2" id="KW-0472">Membrane</keyword>
<feature type="transmembrane region" description="Helical" evidence="2">
    <location>
        <begin position="32"/>
        <end position="53"/>
    </location>
</feature>
<evidence type="ECO:0000256" key="1">
    <source>
        <dbReference type="SAM" id="MobiDB-lite"/>
    </source>
</evidence>
<proteinExistence type="predicted"/>
<protein>
    <recommendedName>
        <fullName evidence="5">Potassium transporter Trk</fullName>
    </recommendedName>
</protein>
<organism evidence="3 4">
    <name type="scientific">Quadrisphaera granulorum</name>
    <dbReference type="NCBI Taxonomy" id="317664"/>
    <lineage>
        <taxon>Bacteria</taxon>
        <taxon>Bacillati</taxon>
        <taxon>Actinomycetota</taxon>
        <taxon>Actinomycetes</taxon>
        <taxon>Kineosporiales</taxon>
        <taxon>Kineosporiaceae</taxon>
        <taxon>Quadrisphaera</taxon>
    </lineage>
</organism>
<dbReference type="Proteomes" id="UP000245469">
    <property type="component" value="Unassembled WGS sequence"/>
</dbReference>
<keyword evidence="2" id="KW-1133">Transmembrane helix</keyword>
<keyword evidence="4" id="KW-1185">Reference proteome</keyword>
<gene>
    <name evidence="3" type="ORF">BXY45_1343</name>
</gene>
<evidence type="ECO:0008006" key="5">
    <source>
        <dbReference type="Google" id="ProtNLM"/>
    </source>
</evidence>
<dbReference type="EMBL" id="QGDQ01000034">
    <property type="protein sequence ID" value="PWJ47833.1"/>
    <property type="molecule type" value="Genomic_DNA"/>
</dbReference>
<accession>A0A315ZRT4</accession>